<proteinExistence type="predicted"/>
<feature type="domain" description="BACON" evidence="1">
    <location>
        <begin position="61"/>
        <end position="111"/>
    </location>
</feature>
<dbReference type="InterPro" id="IPR024361">
    <property type="entry name" value="BACON"/>
</dbReference>
<dbReference type="PROSITE" id="PS51257">
    <property type="entry name" value="PROKAR_LIPOPROTEIN"/>
    <property type="match status" value="1"/>
</dbReference>
<evidence type="ECO:0000313" key="2">
    <source>
        <dbReference type="EMBL" id="HJA99449.1"/>
    </source>
</evidence>
<dbReference type="Gene3D" id="3.40.390.10">
    <property type="entry name" value="Collagenase (Catalytic Domain)"/>
    <property type="match status" value="1"/>
</dbReference>
<dbReference type="InterPro" id="IPR013783">
    <property type="entry name" value="Ig-like_fold"/>
</dbReference>
<sequence>MKNIFYLAIAILGCCSTASCSDGEESVEKHSSITITTSTDNIVLPSSKNAQYAIEFETEANWKVSTDVDWATVSPQTGKAGSAKIALITKEPNNTGLDRTGTLTITADGASPESLSFTQTTSEVLMVKQSEFDVSYKGEDIYIEFATNVEGRFKLVVYSDVSNWITAINNEMNTSALIEESFGLRIQPNNTRDERAAVFQIYVVDPEQTDMVLMESEKIIVYQQGEPAATSTDYSADKQVRKVQSHTIGNGVPIVMMGDGFVDTEIAEGYYDRVIDRAVENLFTEEPVRSLRDYFDIWAVTAVSTNNAFGEGYSTVFGSVVDSSGSSEIYGNTETVLDYIMSIDELNDIAKVEETLAIVLLNTSVYAGTTSIGHRINGEQMSNFAVSYCPVIENLNSETFRVVLCHESLGHGLAKLLDEYSSEYMGSIPVTQINTYQEFQSYGWAMNIDLSGEEDEAPWSHMLKDSRYQGKDAFGEKLGLYEGACMYSSGVWRPTEESLMNNNKHGFNAPSREAIYKRIMSVAYGESWTYDYEEFVTFDLAHLPRPDDSKATIQSKRLPAPHFTNETLWIK</sequence>
<dbReference type="GO" id="GO:0008237">
    <property type="term" value="F:metallopeptidase activity"/>
    <property type="evidence" value="ECO:0007669"/>
    <property type="project" value="InterPro"/>
</dbReference>
<dbReference type="Proteomes" id="UP000824259">
    <property type="component" value="Unassembled WGS sequence"/>
</dbReference>
<evidence type="ECO:0000259" key="1">
    <source>
        <dbReference type="Pfam" id="PF13004"/>
    </source>
</evidence>
<dbReference type="Pfam" id="PF13004">
    <property type="entry name" value="BACON"/>
    <property type="match status" value="1"/>
</dbReference>
<protein>
    <recommendedName>
        <fullName evidence="1">BACON domain-containing protein</fullName>
    </recommendedName>
</protein>
<dbReference type="CDD" id="cd14948">
    <property type="entry name" value="BACON"/>
    <property type="match status" value="1"/>
</dbReference>
<dbReference type="InterPro" id="IPR019026">
    <property type="entry name" value="Peptidase_M64_IgA"/>
</dbReference>
<reference evidence="2" key="2">
    <citation type="submission" date="2021-04" db="EMBL/GenBank/DDBJ databases">
        <authorList>
            <person name="Gilroy R."/>
        </authorList>
    </citation>
    <scope>NUCLEOTIDE SEQUENCE</scope>
    <source>
        <strain evidence="2">CHK169-11906</strain>
    </source>
</reference>
<dbReference type="Pfam" id="PF09471">
    <property type="entry name" value="Peptidase_M64"/>
    <property type="match status" value="1"/>
</dbReference>
<gene>
    <name evidence="2" type="ORF">H9779_07630</name>
</gene>
<organism evidence="2 3">
    <name type="scientific">Candidatus Alistipes avicola</name>
    <dbReference type="NCBI Taxonomy" id="2838432"/>
    <lineage>
        <taxon>Bacteria</taxon>
        <taxon>Pseudomonadati</taxon>
        <taxon>Bacteroidota</taxon>
        <taxon>Bacteroidia</taxon>
        <taxon>Bacteroidales</taxon>
        <taxon>Rikenellaceae</taxon>
        <taxon>Alistipes</taxon>
    </lineage>
</organism>
<evidence type="ECO:0000313" key="3">
    <source>
        <dbReference type="Proteomes" id="UP000824259"/>
    </source>
</evidence>
<dbReference type="AlphaFoldDB" id="A0A9D2L512"/>
<dbReference type="EMBL" id="DWYR01000025">
    <property type="protein sequence ID" value="HJA99449.1"/>
    <property type="molecule type" value="Genomic_DNA"/>
</dbReference>
<comment type="caution">
    <text evidence="2">The sequence shown here is derived from an EMBL/GenBank/DDBJ whole genome shotgun (WGS) entry which is preliminary data.</text>
</comment>
<name>A0A9D2L512_9BACT</name>
<dbReference type="InterPro" id="IPR024079">
    <property type="entry name" value="MetalloPept_cat_dom_sf"/>
</dbReference>
<reference evidence="2" key="1">
    <citation type="journal article" date="2021" name="PeerJ">
        <title>Extensive microbial diversity within the chicken gut microbiome revealed by metagenomics and culture.</title>
        <authorList>
            <person name="Gilroy R."/>
            <person name="Ravi A."/>
            <person name="Getino M."/>
            <person name="Pursley I."/>
            <person name="Horton D.L."/>
            <person name="Alikhan N.F."/>
            <person name="Baker D."/>
            <person name="Gharbi K."/>
            <person name="Hall N."/>
            <person name="Watson M."/>
            <person name="Adriaenssens E.M."/>
            <person name="Foster-Nyarko E."/>
            <person name="Jarju S."/>
            <person name="Secka A."/>
            <person name="Antonio M."/>
            <person name="Oren A."/>
            <person name="Chaudhuri R.R."/>
            <person name="La Ragione R."/>
            <person name="Hildebrand F."/>
            <person name="Pallen M.J."/>
        </authorList>
    </citation>
    <scope>NUCLEOTIDE SEQUENCE</scope>
    <source>
        <strain evidence="2">CHK169-11906</strain>
    </source>
</reference>
<accession>A0A9D2L512</accession>
<dbReference type="Gene3D" id="2.60.40.10">
    <property type="entry name" value="Immunoglobulins"/>
    <property type="match status" value="1"/>
</dbReference>